<protein>
    <submittedName>
        <fullName evidence="1">Uncharacterized protein</fullName>
    </submittedName>
</protein>
<dbReference type="SUPFAM" id="SSF54695">
    <property type="entry name" value="POZ domain"/>
    <property type="match status" value="1"/>
</dbReference>
<evidence type="ECO:0000313" key="2">
    <source>
        <dbReference type="Proteomes" id="UP000284403"/>
    </source>
</evidence>
<comment type="caution">
    <text evidence="1">The sequence shown here is derived from an EMBL/GenBank/DDBJ whole genome shotgun (WGS) entry which is preliminary data.</text>
</comment>
<reference evidence="1 2" key="1">
    <citation type="journal article" date="2018" name="BMC Genomics">
        <title>Genomic comparison of Trypanosoma conorhini and Trypanosoma rangeli to Trypanosoma cruzi strains of high and low virulence.</title>
        <authorList>
            <person name="Bradwell K.R."/>
            <person name="Koparde V.N."/>
            <person name="Matveyev A.V."/>
            <person name="Serrano M.G."/>
            <person name="Alves J.M."/>
            <person name="Parikh H."/>
            <person name="Huang B."/>
            <person name="Lee V."/>
            <person name="Espinosa-Alvarez O."/>
            <person name="Ortiz P.A."/>
            <person name="Costa-Martins A.G."/>
            <person name="Teixeira M.M."/>
            <person name="Buck G.A."/>
        </authorList>
    </citation>
    <scope>NUCLEOTIDE SEQUENCE [LARGE SCALE GENOMIC DNA]</scope>
    <source>
        <strain evidence="1 2">025E</strain>
    </source>
</reference>
<gene>
    <name evidence="1" type="ORF">Tco025E_06947</name>
</gene>
<keyword evidence="2" id="KW-1185">Reference proteome</keyword>
<dbReference type="AlphaFoldDB" id="A0A3R7KL44"/>
<name>A0A3R7KL44_9TRYP</name>
<sequence>MADERGLDLPVNSEMQPQTYSDMCAAAQRGQLLGETRVHALAVEPLPYVCMLSGDGMEFIIPEAAARQSKMIASLLDAIYSLPNRGGFGESLQNKPAPGVLAVNSVNVMPRIPLEPLSGRTLELVCRYLLQRSIGDPNSTEEFSLLGELDPMSDEDQDLVSELLLASDFIDC</sequence>
<evidence type="ECO:0000313" key="1">
    <source>
        <dbReference type="EMBL" id="RNF09652.1"/>
    </source>
</evidence>
<proteinExistence type="predicted"/>
<organism evidence="1 2">
    <name type="scientific">Trypanosoma conorhini</name>
    <dbReference type="NCBI Taxonomy" id="83891"/>
    <lineage>
        <taxon>Eukaryota</taxon>
        <taxon>Discoba</taxon>
        <taxon>Euglenozoa</taxon>
        <taxon>Kinetoplastea</taxon>
        <taxon>Metakinetoplastina</taxon>
        <taxon>Trypanosomatida</taxon>
        <taxon>Trypanosomatidae</taxon>
        <taxon>Trypanosoma</taxon>
    </lineage>
</organism>
<dbReference type="EMBL" id="MKKU01000504">
    <property type="protein sequence ID" value="RNF09652.1"/>
    <property type="molecule type" value="Genomic_DNA"/>
</dbReference>
<dbReference type="GeneID" id="40320558"/>
<dbReference type="InterPro" id="IPR011333">
    <property type="entry name" value="SKP1/BTB/POZ_sf"/>
</dbReference>
<dbReference type="RefSeq" id="XP_029226076.1">
    <property type="nucleotide sequence ID" value="XM_029373814.1"/>
</dbReference>
<dbReference type="Proteomes" id="UP000284403">
    <property type="component" value="Unassembled WGS sequence"/>
</dbReference>
<dbReference type="OrthoDB" id="249087at2759"/>
<accession>A0A3R7KL44</accession>
<dbReference type="Gene3D" id="3.30.710.10">
    <property type="entry name" value="Potassium Channel Kv1.1, Chain A"/>
    <property type="match status" value="1"/>
</dbReference>